<reference evidence="1 2" key="1">
    <citation type="journal article" date="2024" name="Nat. Commun.">
        <title>Phylogenomics reveals the evolutionary origins of lichenization in chlorophyte algae.</title>
        <authorList>
            <person name="Puginier C."/>
            <person name="Libourel C."/>
            <person name="Otte J."/>
            <person name="Skaloud P."/>
            <person name="Haon M."/>
            <person name="Grisel S."/>
            <person name="Petersen M."/>
            <person name="Berrin J.G."/>
            <person name="Delaux P.M."/>
            <person name="Dal Grande F."/>
            <person name="Keller J."/>
        </authorList>
    </citation>
    <scope>NUCLEOTIDE SEQUENCE [LARGE SCALE GENOMIC DNA]</scope>
    <source>
        <strain evidence="1 2">SAG 245.80</strain>
    </source>
</reference>
<sequence>MRGSARSGLTRRCKEAVACQLSCDACLHLTVLRDAVPARVLVMAKDASQADIKKAYTPLALRCHQAHMGAWLALFLCLQRS</sequence>
<proteinExistence type="predicted"/>
<dbReference type="Proteomes" id="UP001445335">
    <property type="component" value="Unassembled WGS sequence"/>
</dbReference>
<protein>
    <submittedName>
        <fullName evidence="1">Uncharacterized protein</fullName>
    </submittedName>
</protein>
<evidence type="ECO:0000313" key="2">
    <source>
        <dbReference type="Proteomes" id="UP001445335"/>
    </source>
</evidence>
<organism evidence="1 2">
    <name type="scientific">Elliptochloris bilobata</name>
    <dbReference type="NCBI Taxonomy" id="381761"/>
    <lineage>
        <taxon>Eukaryota</taxon>
        <taxon>Viridiplantae</taxon>
        <taxon>Chlorophyta</taxon>
        <taxon>core chlorophytes</taxon>
        <taxon>Trebouxiophyceae</taxon>
        <taxon>Trebouxiophyceae incertae sedis</taxon>
        <taxon>Elliptochloris clade</taxon>
        <taxon>Elliptochloris</taxon>
    </lineage>
</organism>
<comment type="caution">
    <text evidence="1">The sequence shown here is derived from an EMBL/GenBank/DDBJ whole genome shotgun (WGS) entry which is preliminary data.</text>
</comment>
<name>A0AAW1QYK9_9CHLO</name>
<keyword evidence="2" id="KW-1185">Reference proteome</keyword>
<evidence type="ECO:0000313" key="1">
    <source>
        <dbReference type="EMBL" id="KAK9826385.1"/>
    </source>
</evidence>
<dbReference type="AlphaFoldDB" id="A0AAW1QYK9"/>
<dbReference type="EMBL" id="JALJOU010000066">
    <property type="protein sequence ID" value="KAK9826385.1"/>
    <property type="molecule type" value="Genomic_DNA"/>
</dbReference>
<accession>A0AAW1QYK9</accession>
<gene>
    <name evidence="1" type="ORF">WJX81_006460</name>
</gene>